<dbReference type="GO" id="GO:0030414">
    <property type="term" value="F:peptidase inhibitor activity"/>
    <property type="evidence" value="ECO:0007669"/>
    <property type="project" value="TreeGrafter"/>
</dbReference>
<dbReference type="Gene3D" id="3.90.280.10">
    <property type="entry name" value="PEBP-like"/>
    <property type="match status" value="1"/>
</dbReference>
<dbReference type="GO" id="GO:0030162">
    <property type="term" value="P:regulation of proteolysis"/>
    <property type="evidence" value="ECO:0007669"/>
    <property type="project" value="TreeGrafter"/>
</dbReference>
<dbReference type="EMBL" id="JAUTXT010000014">
    <property type="protein sequence ID" value="KAK3675602.1"/>
    <property type="molecule type" value="Genomic_DNA"/>
</dbReference>
<dbReference type="InterPro" id="IPR036610">
    <property type="entry name" value="PEBP-like_sf"/>
</dbReference>
<keyword evidence="3" id="KW-1185">Reference proteome</keyword>
<evidence type="ECO:0000313" key="3">
    <source>
        <dbReference type="Proteomes" id="UP001274830"/>
    </source>
</evidence>
<protein>
    <submittedName>
        <fullName evidence="2">Carboxypeptidase Y inhibitor</fullName>
    </submittedName>
</protein>
<comment type="caution">
    <text evidence="2">The sequence shown here is derived from an EMBL/GenBank/DDBJ whole genome shotgun (WGS) entry which is preliminary data.</text>
</comment>
<dbReference type="Proteomes" id="UP001274830">
    <property type="component" value="Unassembled WGS sequence"/>
</dbReference>
<organism evidence="2 3">
    <name type="scientific">Recurvomyces mirabilis</name>
    <dbReference type="NCBI Taxonomy" id="574656"/>
    <lineage>
        <taxon>Eukaryota</taxon>
        <taxon>Fungi</taxon>
        <taxon>Dikarya</taxon>
        <taxon>Ascomycota</taxon>
        <taxon>Pezizomycotina</taxon>
        <taxon>Dothideomycetes</taxon>
        <taxon>Dothideomycetidae</taxon>
        <taxon>Mycosphaerellales</taxon>
        <taxon>Teratosphaeriaceae</taxon>
        <taxon>Recurvomyces</taxon>
    </lineage>
</organism>
<dbReference type="InterPro" id="IPR035810">
    <property type="entry name" value="PEBP_euk"/>
</dbReference>
<dbReference type="GO" id="GO:0046578">
    <property type="term" value="P:regulation of Ras protein signal transduction"/>
    <property type="evidence" value="ECO:0007669"/>
    <property type="project" value="TreeGrafter"/>
</dbReference>
<proteinExistence type="predicted"/>
<evidence type="ECO:0000313" key="2">
    <source>
        <dbReference type="EMBL" id="KAK3675602.1"/>
    </source>
</evidence>
<name>A0AAE0WPS2_9PEZI</name>
<reference evidence="2" key="1">
    <citation type="submission" date="2023-07" db="EMBL/GenBank/DDBJ databases">
        <title>Black Yeasts Isolated from many extreme environments.</title>
        <authorList>
            <person name="Coleine C."/>
            <person name="Stajich J.E."/>
            <person name="Selbmann L."/>
        </authorList>
    </citation>
    <scope>NUCLEOTIDE SEQUENCE</scope>
    <source>
        <strain evidence="2">CCFEE 5485</strain>
    </source>
</reference>
<dbReference type="CDD" id="cd00866">
    <property type="entry name" value="PEBP_euk"/>
    <property type="match status" value="1"/>
</dbReference>
<gene>
    <name evidence="2" type="primary">TFS1</name>
    <name evidence="2" type="ORF">LTR78_004686</name>
</gene>
<accession>A0AAE0WPS2</accession>
<evidence type="ECO:0000256" key="1">
    <source>
        <dbReference type="SAM" id="SignalP"/>
    </source>
</evidence>
<dbReference type="Pfam" id="PF01161">
    <property type="entry name" value="PBP"/>
    <property type="match status" value="1"/>
</dbReference>
<dbReference type="PANTHER" id="PTHR11362">
    <property type="entry name" value="PHOSPHATIDYLETHANOLAMINE-BINDING PROTEIN"/>
    <property type="match status" value="1"/>
</dbReference>
<dbReference type="GeneID" id="89965165"/>
<dbReference type="AlphaFoldDB" id="A0AAE0WPS2"/>
<dbReference type="PANTHER" id="PTHR11362:SF148">
    <property type="entry name" value="CARBOXYPEPTIDASE Y INHIBITOR"/>
    <property type="match status" value="1"/>
</dbReference>
<dbReference type="SUPFAM" id="SSF49777">
    <property type="entry name" value="PEBP-like"/>
    <property type="match status" value="1"/>
</dbReference>
<dbReference type="RefSeq" id="XP_064691647.1">
    <property type="nucleotide sequence ID" value="XM_064840616.1"/>
</dbReference>
<dbReference type="GO" id="GO:0005543">
    <property type="term" value="F:phospholipid binding"/>
    <property type="evidence" value="ECO:0007669"/>
    <property type="project" value="TreeGrafter"/>
</dbReference>
<keyword evidence="1" id="KW-0732">Signal</keyword>
<feature type="signal peptide" evidence="1">
    <location>
        <begin position="1"/>
        <end position="18"/>
    </location>
</feature>
<dbReference type="InterPro" id="IPR008914">
    <property type="entry name" value="PEBP"/>
</dbReference>
<sequence>MKGLVHLMLALTAGSVAASPLHDVQTPLALARHGAKVDLINELKKAEIIPQILDDFVPELTVAAFWDHATAEVGNTVNPELTQKRPNLQLIDYISDDFVATTRSLLEPSVQFTVALTDPDAPSRDDPKWSQMCHWIATNVSLTEMDSFRDLLSTRPYQEDNALVETQFSKGMVTIMPYKAPGPPPKTGKHRYIFVALAPKNRTTETLRLVKPSDRQYWGYGKEGKGVRNWAEEMGLVVVGANFVYAQNKKQ</sequence>
<feature type="chain" id="PRO_5042267956" evidence="1">
    <location>
        <begin position="19"/>
        <end position="251"/>
    </location>
</feature>